<evidence type="ECO:0000256" key="9">
    <source>
        <dbReference type="SAM" id="Phobius"/>
    </source>
</evidence>
<dbReference type="Pfam" id="PF02632">
    <property type="entry name" value="BioY"/>
    <property type="match status" value="1"/>
</dbReference>
<evidence type="ECO:0000256" key="1">
    <source>
        <dbReference type="ARBA" id="ARBA00004651"/>
    </source>
</evidence>
<evidence type="ECO:0000256" key="6">
    <source>
        <dbReference type="ARBA" id="ARBA00022989"/>
    </source>
</evidence>
<evidence type="ECO:0000256" key="5">
    <source>
        <dbReference type="ARBA" id="ARBA00022692"/>
    </source>
</evidence>
<feature type="transmembrane region" description="Helical" evidence="9">
    <location>
        <begin position="116"/>
        <end position="137"/>
    </location>
</feature>
<evidence type="ECO:0000313" key="10">
    <source>
        <dbReference type="EMBL" id="KRO16918.1"/>
    </source>
</evidence>
<comment type="subcellular location">
    <subcellularLocation>
        <location evidence="1 8">Cell membrane</location>
        <topology evidence="1 8">Multi-pass membrane protein</topology>
    </subcellularLocation>
</comment>
<name>A0A0R2MTM4_9LACO</name>
<dbReference type="InterPro" id="IPR003784">
    <property type="entry name" value="BioY"/>
</dbReference>
<dbReference type="PANTHER" id="PTHR34295:SF4">
    <property type="entry name" value="BIOTIN TRANSPORTER BIOY-RELATED"/>
    <property type="match status" value="1"/>
</dbReference>
<keyword evidence="7 8" id="KW-0472">Membrane</keyword>
<gene>
    <name evidence="10" type="ORF">IV56_GL000605</name>
</gene>
<feature type="transmembrane region" description="Helical" evidence="9">
    <location>
        <begin position="12"/>
        <end position="33"/>
    </location>
</feature>
<evidence type="ECO:0000256" key="3">
    <source>
        <dbReference type="ARBA" id="ARBA00022448"/>
    </source>
</evidence>
<reference evidence="10 11" key="1">
    <citation type="journal article" date="2015" name="Genome Announc.">
        <title>Expanding the biotechnology potential of lactobacilli through comparative genomics of 213 strains and associated genera.</title>
        <authorList>
            <person name="Sun Z."/>
            <person name="Harris H.M."/>
            <person name="McCann A."/>
            <person name="Guo C."/>
            <person name="Argimon S."/>
            <person name="Zhang W."/>
            <person name="Yang X."/>
            <person name="Jeffery I.B."/>
            <person name="Cooney J.C."/>
            <person name="Kagawa T.F."/>
            <person name="Liu W."/>
            <person name="Song Y."/>
            <person name="Salvetti E."/>
            <person name="Wrobel A."/>
            <person name="Rasinkangas P."/>
            <person name="Parkhill J."/>
            <person name="Rea M.C."/>
            <person name="O'Sullivan O."/>
            <person name="Ritari J."/>
            <person name="Douillard F.P."/>
            <person name="Paul Ross R."/>
            <person name="Yang R."/>
            <person name="Briner A.E."/>
            <person name="Felis G.E."/>
            <person name="de Vos W.M."/>
            <person name="Barrangou R."/>
            <person name="Klaenhammer T.R."/>
            <person name="Caufield P.W."/>
            <person name="Cui Y."/>
            <person name="Zhang H."/>
            <person name="O'Toole P.W."/>
        </authorList>
    </citation>
    <scope>NUCLEOTIDE SEQUENCE [LARGE SCALE GENOMIC DNA]</scope>
    <source>
        <strain evidence="10 11">DSM 24301</strain>
    </source>
</reference>
<dbReference type="Proteomes" id="UP000050969">
    <property type="component" value="Unassembled WGS sequence"/>
</dbReference>
<feature type="transmembrane region" description="Helical" evidence="9">
    <location>
        <begin position="79"/>
        <end position="104"/>
    </location>
</feature>
<keyword evidence="3 8" id="KW-0813">Transport</keyword>
<dbReference type="PATRIC" id="fig|1293598.4.peg.647"/>
<dbReference type="STRING" id="1293598.IV56_GL000605"/>
<comment type="caution">
    <text evidence="10">The sequence shown here is derived from an EMBL/GenBank/DDBJ whole genome shotgun (WGS) entry which is preliminary data.</text>
</comment>
<sequence>MMHTRDLTRAGLGLALLICLAFVPPIAVGFLGVPIVLQNFGVMLLTRLLKPRQATAVIGLLLVLAALGLPFLSGGRGGFAIFAGPTAGFMFGWLLTPVMVWLFQRLSPAKNWWQRLWPLLIGGVLLPEIIGGAWLSLVTPLTLMPALLSVVVYLPGDAIKAVLASSIADQLQRTSRFK</sequence>
<keyword evidence="4 8" id="KW-1003">Cell membrane</keyword>
<keyword evidence="5 9" id="KW-0812">Transmembrane</keyword>
<evidence type="ECO:0000256" key="7">
    <source>
        <dbReference type="ARBA" id="ARBA00023136"/>
    </source>
</evidence>
<dbReference type="PANTHER" id="PTHR34295">
    <property type="entry name" value="BIOTIN TRANSPORTER BIOY"/>
    <property type="match status" value="1"/>
</dbReference>
<keyword evidence="11" id="KW-1185">Reference proteome</keyword>
<evidence type="ECO:0000256" key="8">
    <source>
        <dbReference type="PIRNR" id="PIRNR016661"/>
    </source>
</evidence>
<evidence type="ECO:0000256" key="2">
    <source>
        <dbReference type="ARBA" id="ARBA00010692"/>
    </source>
</evidence>
<dbReference type="AlphaFoldDB" id="A0A0R2MTM4"/>
<dbReference type="GO" id="GO:0005886">
    <property type="term" value="C:plasma membrane"/>
    <property type="evidence" value="ECO:0007669"/>
    <property type="project" value="UniProtKB-SubCell"/>
</dbReference>
<evidence type="ECO:0000256" key="4">
    <source>
        <dbReference type="ARBA" id="ARBA00022475"/>
    </source>
</evidence>
<evidence type="ECO:0000313" key="11">
    <source>
        <dbReference type="Proteomes" id="UP000050969"/>
    </source>
</evidence>
<dbReference type="PIRSF" id="PIRSF016661">
    <property type="entry name" value="BioY"/>
    <property type="match status" value="1"/>
</dbReference>
<proteinExistence type="inferred from homology"/>
<keyword evidence="6 9" id="KW-1133">Transmembrane helix</keyword>
<protein>
    <recommendedName>
        <fullName evidence="8">Biotin transporter</fullName>
    </recommendedName>
</protein>
<comment type="similarity">
    <text evidence="2 8">Belongs to the BioY family.</text>
</comment>
<dbReference type="Gene3D" id="1.10.1760.20">
    <property type="match status" value="1"/>
</dbReference>
<dbReference type="GO" id="GO:0015225">
    <property type="term" value="F:biotin transmembrane transporter activity"/>
    <property type="evidence" value="ECO:0007669"/>
    <property type="project" value="UniProtKB-UniRule"/>
</dbReference>
<organism evidence="10 11">
    <name type="scientific">Lacticaseibacillus saniviri JCM 17471 = DSM 24301</name>
    <dbReference type="NCBI Taxonomy" id="1293598"/>
    <lineage>
        <taxon>Bacteria</taxon>
        <taxon>Bacillati</taxon>
        <taxon>Bacillota</taxon>
        <taxon>Bacilli</taxon>
        <taxon>Lactobacillales</taxon>
        <taxon>Lactobacillaceae</taxon>
        <taxon>Lacticaseibacillus</taxon>
    </lineage>
</organism>
<feature type="transmembrane region" description="Helical" evidence="9">
    <location>
        <begin position="54"/>
        <end position="73"/>
    </location>
</feature>
<accession>A0A0R2MTM4</accession>
<dbReference type="EMBL" id="JQCE01000027">
    <property type="protein sequence ID" value="KRO16918.1"/>
    <property type="molecule type" value="Genomic_DNA"/>
</dbReference>